<organism evidence="11 12">
    <name type="scientific">Hermetia illucens</name>
    <name type="common">Black soldier fly</name>
    <dbReference type="NCBI Taxonomy" id="343691"/>
    <lineage>
        <taxon>Eukaryota</taxon>
        <taxon>Metazoa</taxon>
        <taxon>Ecdysozoa</taxon>
        <taxon>Arthropoda</taxon>
        <taxon>Hexapoda</taxon>
        <taxon>Insecta</taxon>
        <taxon>Pterygota</taxon>
        <taxon>Neoptera</taxon>
        <taxon>Endopterygota</taxon>
        <taxon>Diptera</taxon>
        <taxon>Brachycera</taxon>
        <taxon>Stratiomyomorpha</taxon>
        <taxon>Stratiomyidae</taxon>
        <taxon>Hermetiinae</taxon>
        <taxon>Hermetia</taxon>
    </lineage>
</organism>
<name>A0A7R8V6C2_HERIL</name>
<dbReference type="FunFam" id="1.20.1250.20:FF:000218">
    <property type="entry name" value="facilitated trehalose transporter Tret1"/>
    <property type="match status" value="1"/>
</dbReference>
<feature type="transmembrane region" description="Helical" evidence="8">
    <location>
        <begin position="112"/>
        <end position="130"/>
    </location>
</feature>
<dbReference type="GO" id="GO:0005507">
    <property type="term" value="F:copper ion binding"/>
    <property type="evidence" value="ECO:0007669"/>
    <property type="project" value="InterPro"/>
</dbReference>
<evidence type="ECO:0000256" key="5">
    <source>
        <dbReference type="ARBA" id="ARBA00022692"/>
    </source>
</evidence>
<accession>A0A7R8V6C2</accession>
<keyword evidence="6 8" id="KW-1133">Transmembrane helix</keyword>
<dbReference type="AlphaFoldDB" id="A0A7R8V6C2"/>
<feature type="transmembrane region" description="Helical" evidence="8">
    <location>
        <begin position="335"/>
        <end position="354"/>
    </location>
</feature>
<keyword evidence="7 8" id="KW-0472">Membrane</keyword>
<feature type="transmembrane region" description="Helical" evidence="8">
    <location>
        <begin position="263"/>
        <end position="287"/>
    </location>
</feature>
<dbReference type="Pfam" id="PF00083">
    <property type="entry name" value="Sugar_tr"/>
    <property type="match status" value="1"/>
</dbReference>
<dbReference type="OrthoDB" id="6133115at2759"/>
<evidence type="ECO:0000259" key="10">
    <source>
        <dbReference type="PROSITE" id="PS50850"/>
    </source>
</evidence>
<dbReference type="InterPro" id="IPR050549">
    <property type="entry name" value="MFS_Trehalose_Transporter"/>
</dbReference>
<comment type="subcellular location">
    <subcellularLocation>
        <location evidence="1">Cell membrane</location>
        <topology evidence="1">Multi-pass membrane protein</topology>
    </subcellularLocation>
</comment>
<keyword evidence="4" id="KW-0762">Sugar transport</keyword>
<dbReference type="Proteomes" id="UP000594454">
    <property type="component" value="Chromosome 6"/>
</dbReference>
<keyword evidence="3" id="KW-1003">Cell membrane</keyword>
<protein>
    <recommendedName>
        <fullName evidence="13">Sugar transporter</fullName>
    </recommendedName>
</protein>
<dbReference type="PROSITE" id="PS50073">
    <property type="entry name" value="COPPER_FIST_2"/>
    <property type="match status" value="1"/>
</dbReference>
<sequence length="508" mass="56707">MEKTAQCRSLLAQTIASLAKDFNLILSGIALSIPTIAIPELTDKEKGTMSYLEASWFASMVPLFLVIGTLLSGFTAAYMGRKRAMLAATVPHMVGMVLLCFVRGVVPDFVGISLLGFGMGLGESAISTYISETSEARYRGMLLAIASIMVQLATLVIFALGSMFTWRTTVLFVLGVPYFTVVIIAIVPEAPLWLISKNRNDDALKTLQWLRGWTTPEQVNSEFRQMQLQYDVSKACENCIGNGKTSSCTHNDKRGLKKLGEIFAWRNFAVFKIVIMLFLINHLSGAFPMRPFIIQILRAYGVSIDEYLATVVIGAASVVGKILSVVAIKMFGKRVVGMTALTATFLSLLGLALYANLRFPSNWMSFRHEIPDTISTSIIPLLLFTLYYFSHNFGIESMPFIALCEMFPFRNRCMCTSLSIAIGQLINFAVTKSYIYLETGLTLAGVMWFFASVCLIGIFLVYFFMPESEGVSMQQIELFFTDKKRKITDVNIKEFMRKTEELKENTYL</sequence>
<feature type="transmembrane region" description="Helical" evidence="8">
    <location>
        <begin position="85"/>
        <end position="106"/>
    </location>
</feature>
<feature type="transmembrane region" description="Helical" evidence="8">
    <location>
        <begin position="415"/>
        <end position="437"/>
    </location>
</feature>
<keyword evidence="12" id="KW-1185">Reference proteome</keyword>
<dbReference type="InParanoid" id="A0A7R8V6C2"/>
<keyword evidence="5 8" id="KW-0812">Transmembrane</keyword>
<feature type="transmembrane region" description="Helical" evidence="8">
    <location>
        <begin position="54"/>
        <end position="78"/>
    </location>
</feature>
<dbReference type="Gene3D" id="1.20.1250.20">
    <property type="entry name" value="MFS general substrate transporter like domains"/>
    <property type="match status" value="1"/>
</dbReference>
<dbReference type="InterPro" id="IPR005828">
    <property type="entry name" value="MFS_sugar_transport-like"/>
</dbReference>
<feature type="transmembrane region" description="Helical" evidence="8">
    <location>
        <begin position="142"/>
        <end position="164"/>
    </location>
</feature>
<reference evidence="11 12" key="1">
    <citation type="submission" date="2020-11" db="EMBL/GenBank/DDBJ databases">
        <authorList>
            <person name="Wallbank WR R."/>
            <person name="Pardo Diaz C."/>
            <person name="Kozak K."/>
            <person name="Martin S."/>
            <person name="Jiggins C."/>
            <person name="Moest M."/>
            <person name="Warren A I."/>
            <person name="Generalovic N T."/>
            <person name="Byers J.R.P. K."/>
            <person name="Montejo-Kovacevich G."/>
            <person name="Yen C E."/>
        </authorList>
    </citation>
    <scope>NUCLEOTIDE SEQUENCE [LARGE SCALE GENOMIC DNA]</scope>
</reference>
<dbReference type="GO" id="GO:0022857">
    <property type="term" value="F:transmembrane transporter activity"/>
    <property type="evidence" value="ECO:0007669"/>
    <property type="project" value="InterPro"/>
</dbReference>
<evidence type="ECO:0000256" key="2">
    <source>
        <dbReference type="ARBA" id="ARBA00022448"/>
    </source>
</evidence>
<feature type="transmembrane region" description="Helical" evidence="8">
    <location>
        <begin position="21"/>
        <end position="42"/>
    </location>
</feature>
<dbReference type="InterPro" id="IPR001083">
    <property type="entry name" value="Cu_fist_DNA-bd_dom"/>
</dbReference>
<keyword evidence="2" id="KW-0813">Transport</keyword>
<evidence type="ECO:0000313" key="11">
    <source>
        <dbReference type="EMBL" id="CAD7092817.1"/>
    </source>
</evidence>
<evidence type="ECO:0000256" key="6">
    <source>
        <dbReference type="ARBA" id="ARBA00022989"/>
    </source>
</evidence>
<feature type="transmembrane region" description="Helical" evidence="8">
    <location>
        <begin position="443"/>
        <end position="465"/>
    </location>
</feature>
<dbReference type="OMA" id="ACENCIG"/>
<dbReference type="GO" id="GO:0003677">
    <property type="term" value="F:DNA binding"/>
    <property type="evidence" value="ECO:0007669"/>
    <property type="project" value="InterPro"/>
</dbReference>
<dbReference type="GO" id="GO:0005886">
    <property type="term" value="C:plasma membrane"/>
    <property type="evidence" value="ECO:0007669"/>
    <property type="project" value="UniProtKB-SubCell"/>
</dbReference>
<dbReference type="PROSITE" id="PS00217">
    <property type="entry name" value="SUGAR_TRANSPORT_2"/>
    <property type="match status" value="1"/>
</dbReference>
<feature type="transmembrane region" description="Helical" evidence="8">
    <location>
        <begin position="374"/>
        <end position="394"/>
    </location>
</feature>
<gene>
    <name evidence="11" type="ORF">HERILL_LOCUS15148</name>
</gene>
<feature type="domain" description="Major facilitator superfamily (MFS) profile" evidence="10">
    <location>
        <begin position="9"/>
        <end position="469"/>
    </location>
</feature>
<evidence type="ECO:0000313" key="12">
    <source>
        <dbReference type="Proteomes" id="UP000594454"/>
    </source>
</evidence>
<dbReference type="InterPro" id="IPR020846">
    <property type="entry name" value="MFS_dom"/>
</dbReference>
<dbReference type="InterPro" id="IPR005829">
    <property type="entry name" value="Sugar_transporter_CS"/>
</dbReference>
<dbReference type="PROSITE" id="PS50850">
    <property type="entry name" value="MFS"/>
    <property type="match status" value="1"/>
</dbReference>
<evidence type="ECO:0000259" key="9">
    <source>
        <dbReference type="PROSITE" id="PS50073"/>
    </source>
</evidence>
<evidence type="ECO:0000256" key="3">
    <source>
        <dbReference type="ARBA" id="ARBA00022475"/>
    </source>
</evidence>
<dbReference type="GO" id="GO:0003700">
    <property type="term" value="F:DNA-binding transcription factor activity"/>
    <property type="evidence" value="ECO:0007669"/>
    <property type="project" value="InterPro"/>
</dbReference>
<dbReference type="SUPFAM" id="SSF103473">
    <property type="entry name" value="MFS general substrate transporter"/>
    <property type="match status" value="1"/>
</dbReference>
<feature type="transmembrane region" description="Helical" evidence="8">
    <location>
        <begin position="307"/>
        <end position="328"/>
    </location>
</feature>
<evidence type="ECO:0000256" key="4">
    <source>
        <dbReference type="ARBA" id="ARBA00022597"/>
    </source>
</evidence>
<dbReference type="InterPro" id="IPR036259">
    <property type="entry name" value="MFS_trans_sf"/>
</dbReference>
<feature type="transmembrane region" description="Helical" evidence="8">
    <location>
        <begin position="170"/>
        <end position="195"/>
    </location>
</feature>
<evidence type="ECO:0000256" key="1">
    <source>
        <dbReference type="ARBA" id="ARBA00004651"/>
    </source>
</evidence>
<evidence type="ECO:0008006" key="13">
    <source>
        <dbReference type="Google" id="ProtNLM"/>
    </source>
</evidence>
<evidence type="ECO:0000256" key="7">
    <source>
        <dbReference type="ARBA" id="ARBA00023136"/>
    </source>
</evidence>
<proteinExistence type="predicted"/>
<dbReference type="PANTHER" id="PTHR48021:SF39">
    <property type="entry name" value="MAJOR FACILITATOR SUPERFAMILY (MFS) PROFILE DOMAIN-CONTAINING PROTEIN"/>
    <property type="match status" value="1"/>
</dbReference>
<evidence type="ECO:0000256" key="8">
    <source>
        <dbReference type="SAM" id="Phobius"/>
    </source>
</evidence>
<dbReference type="PANTHER" id="PTHR48021">
    <property type="match status" value="1"/>
</dbReference>
<feature type="domain" description="Copper-fist" evidence="9">
    <location>
        <begin position="226"/>
        <end position="259"/>
    </location>
</feature>
<dbReference type="EMBL" id="LR899014">
    <property type="protein sequence ID" value="CAD7092817.1"/>
    <property type="molecule type" value="Genomic_DNA"/>
</dbReference>